<proteinExistence type="predicted"/>
<name>A0A1G6UF45_9NOCA</name>
<organism evidence="1 2">
    <name type="scientific">Rhodococcus tukisamuensis</name>
    <dbReference type="NCBI Taxonomy" id="168276"/>
    <lineage>
        <taxon>Bacteria</taxon>
        <taxon>Bacillati</taxon>
        <taxon>Actinomycetota</taxon>
        <taxon>Actinomycetes</taxon>
        <taxon>Mycobacteriales</taxon>
        <taxon>Nocardiaceae</taxon>
        <taxon>Rhodococcus</taxon>
    </lineage>
</organism>
<dbReference type="STRING" id="168276.SAMN05444580_104168"/>
<gene>
    <name evidence="1" type="ORF">SAMN05444580_104168</name>
</gene>
<keyword evidence="2" id="KW-1185">Reference proteome</keyword>
<evidence type="ECO:0008006" key="3">
    <source>
        <dbReference type="Google" id="ProtNLM"/>
    </source>
</evidence>
<reference evidence="1 2" key="1">
    <citation type="submission" date="2016-10" db="EMBL/GenBank/DDBJ databases">
        <authorList>
            <person name="de Groot N.N."/>
        </authorList>
    </citation>
    <scope>NUCLEOTIDE SEQUENCE [LARGE SCALE GENOMIC DNA]</scope>
    <source>
        <strain evidence="1 2">JCM 11308</strain>
    </source>
</reference>
<sequence>MGAGVARMTSTGRIRRGIGIGAAMGLAVAGTALSGGAGVAGAESTVVGCQQAGPLATCTFQAAGEFAFEVPKGVTTMTVTATGAGGQDGLGAGGLGGKVTGDITVTPGTKIYFLVGQGGGSGASAGGGLSGVSTQSVKADATKGYQSLLIAAPGGGGAGTLTNGGNPGVAGAGAAGGKAGTKVAGGAGGTGTPDGQAGAQGTGGAGIGGGGGAGYFGGGGGAEGGAGGGGSYLIPVGGTDKLAEKGARPQVYVQFYSWVPITLPGLDDIPGLGGGGLGDLIPGLGSLGDLGSS</sequence>
<dbReference type="AlphaFoldDB" id="A0A1G6UF45"/>
<protein>
    <recommendedName>
        <fullName evidence="3">Glycine rich protein</fullName>
    </recommendedName>
</protein>
<dbReference type="Proteomes" id="UP000199417">
    <property type="component" value="Unassembled WGS sequence"/>
</dbReference>
<evidence type="ECO:0000313" key="1">
    <source>
        <dbReference type="EMBL" id="SDD39864.1"/>
    </source>
</evidence>
<dbReference type="RefSeq" id="WP_169888275.1">
    <property type="nucleotide sequence ID" value="NZ_FNAB01000004.1"/>
</dbReference>
<accession>A0A1G6UF45</accession>
<dbReference type="EMBL" id="FNAB01000004">
    <property type="protein sequence ID" value="SDD39864.1"/>
    <property type="molecule type" value="Genomic_DNA"/>
</dbReference>
<evidence type="ECO:0000313" key="2">
    <source>
        <dbReference type="Proteomes" id="UP000199417"/>
    </source>
</evidence>